<dbReference type="InParanoid" id="D1Z2Q7"/>
<dbReference type="STRING" id="304371.MCP_2907"/>
<feature type="active site" description="Proton acceptor" evidence="9">
    <location>
        <position position="49"/>
    </location>
</feature>
<dbReference type="InterPro" id="IPR013785">
    <property type="entry name" value="Aldolase_TIM"/>
</dbReference>
<dbReference type="Pfam" id="PF00290">
    <property type="entry name" value="Trp_syntA"/>
    <property type="match status" value="1"/>
</dbReference>
<dbReference type="PATRIC" id="fig|304371.9.peg.2976"/>
<dbReference type="GO" id="GO:0004834">
    <property type="term" value="F:tryptophan synthase activity"/>
    <property type="evidence" value="ECO:0007669"/>
    <property type="project" value="UniProtKB-UniRule"/>
</dbReference>
<dbReference type="OrthoDB" id="25658at2157"/>
<keyword evidence="7 9" id="KW-0456">Lyase</keyword>
<evidence type="ECO:0000256" key="6">
    <source>
        <dbReference type="ARBA" id="ARBA00023141"/>
    </source>
</evidence>
<comment type="pathway">
    <text evidence="2 9">Amino-acid biosynthesis; L-tryptophan biosynthesis; L-tryptophan from chorismate: step 5/5.</text>
</comment>
<dbReference type="InterPro" id="IPR018204">
    <property type="entry name" value="Trp_synthase_alpha_AS"/>
</dbReference>
<keyword evidence="4 9" id="KW-0028">Amino-acid biosynthesis</keyword>
<gene>
    <name evidence="9 11" type="primary">trpA</name>
    <name evidence="11" type="ordered locus">MCP_2907</name>
</gene>
<organism evidence="11 12">
    <name type="scientific">Methanocella paludicola (strain DSM 17711 / JCM 13418 / NBRC 101707 / SANAE)</name>
    <dbReference type="NCBI Taxonomy" id="304371"/>
    <lineage>
        <taxon>Archaea</taxon>
        <taxon>Methanobacteriati</taxon>
        <taxon>Methanobacteriota</taxon>
        <taxon>Stenosarchaea group</taxon>
        <taxon>Methanomicrobia</taxon>
        <taxon>Methanocellales</taxon>
        <taxon>Methanocellaceae</taxon>
        <taxon>Methanocella</taxon>
    </lineage>
</organism>
<evidence type="ECO:0000256" key="5">
    <source>
        <dbReference type="ARBA" id="ARBA00022822"/>
    </source>
</evidence>
<dbReference type="PANTHER" id="PTHR43406:SF1">
    <property type="entry name" value="TRYPTOPHAN SYNTHASE ALPHA CHAIN, CHLOROPLASTIC"/>
    <property type="match status" value="1"/>
</dbReference>
<dbReference type="PROSITE" id="PS00167">
    <property type="entry name" value="TRP_SYNTHASE_ALPHA"/>
    <property type="match status" value="1"/>
</dbReference>
<sequence>MRLTEKFEELKKRGEGALIAYITLGDPSPEESFMLAQSLIDSGSVDVLELGVPFSDPIADGPVIQAAVDRALKAGMNTDLAFRLTGRLDKKVPVVYLTYYNIVLQRGVEKFARDCRDSGVSGLIVADLPFEESGFLRRACRESGVDYIHIVTPNTPAARMRMILEDASGFVYLVSSMGVTGARRDLAGGLAETVARAVECSNGTPVAVGFGISAPEHVRGVLNMGAEGAIVGSAIVGMAAKGAGMAEVLKFVDGLKAGARAQATCCAPSTGPDITK</sequence>
<dbReference type="InterPro" id="IPR002028">
    <property type="entry name" value="Trp_synthase_suA"/>
</dbReference>
<dbReference type="InterPro" id="IPR011060">
    <property type="entry name" value="RibuloseP-bd_barrel"/>
</dbReference>
<evidence type="ECO:0000256" key="1">
    <source>
        <dbReference type="ARBA" id="ARBA00003365"/>
    </source>
</evidence>
<dbReference type="RefSeq" id="WP_012901649.1">
    <property type="nucleotide sequence ID" value="NC_013665.1"/>
</dbReference>
<keyword evidence="6 9" id="KW-0057">Aromatic amino acid biosynthesis</keyword>
<dbReference type="CDD" id="cd04724">
    <property type="entry name" value="Tryptophan_synthase_alpha"/>
    <property type="match status" value="1"/>
</dbReference>
<dbReference type="HAMAP" id="MF_00131">
    <property type="entry name" value="Trp_synth_alpha"/>
    <property type="match status" value="1"/>
</dbReference>
<evidence type="ECO:0000256" key="7">
    <source>
        <dbReference type="ARBA" id="ARBA00023239"/>
    </source>
</evidence>
<reference evidence="12" key="3">
    <citation type="journal article" date="2011" name="PLoS ONE">
        <title>Genome sequence of a mesophilic hydrogenotrophic methanogen Methanocella paludicola, the first cultivated representative of the order Methanocellales.</title>
        <authorList>
            <person name="Sakai S."/>
            <person name="Takaki Y."/>
            <person name="Shimamura S."/>
            <person name="Sekine M."/>
            <person name="Tajima T."/>
            <person name="Kosugi H."/>
            <person name="Ichikawa N."/>
            <person name="Tasumi E."/>
            <person name="Hiraki A.T."/>
            <person name="Shimizu A."/>
            <person name="Kato Y."/>
            <person name="Nishiko R."/>
            <person name="Mori K."/>
            <person name="Fujita N."/>
            <person name="Imachi H."/>
            <person name="Takai K."/>
        </authorList>
    </citation>
    <scope>NUCLEOTIDE SEQUENCE [LARGE SCALE GENOMIC DNA]</scope>
    <source>
        <strain evidence="12">DSM 17711 / JCM 13418 / NBRC 101707 / SANAE</strain>
    </source>
</reference>
<dbReference type="Proteomes" id="UP000001882">
    <property type="component" value="Chromosome"/>
</dbReference>
<dbReference type="AlphaFoldDB" id="D1Z2Q7"/>
<dbReference type="GeneID" id="8682579"/>
<comment type="function">
    <text evidence="1 9">The alpha subunit is responsible for the aldol cleavage of indoleglycerol phosphate to indole and glyceraldehyde 3-phosphate.</text>
</comment>
<feature type="active site" description="Proton acceptor" evidence="9">
    <location>
        <position position="60"/>
    </location>
</feature>
<comment type="subunit">
    <text evidence="3 9">Tetramer of two alpha and two beta chains.</text>
</comment>
<evidence type="ECO:0000256" key="4">
    <source>
        <dbReference type="ARBA" id="ARBA00022605"/>
    </source>
</evidence>
<proteinExistence type="inferred from homology"/>
<protein>
    <recommendedName>
        <fullName evidence="9">Tryptophan synthase alpha chain</fullName>
        <ecNumber evidence="9">4.2.1.20</ecNumber>
    </recommendedName>
</protein>
<keyword evidence="12" id="KW-1185">Reference proteome</keyword>
<dbReference type="UniPathway" id="UPA00035">
    <property type="reaction ID" value="UER00044"/>
</dbReference>
<evidence type="ECO:0000313" key="11">
    <source>
        <dbReference type="EMBL" id="BAI62979.1"/>
    </source>
</evidence>
<comment type="catalytic activity">
    <reaction evidence="8 9">
        <text>(1S,2R)-1-C-(indol-3-yl)glycerol 3-phosphate + L-serine = D-glyceraldehyde 3-phosphate + L-tryptophan + H2O</text>
        <dbReference type="Rhea" id="RHEA:10532"/>
        <dbReference type="ChEBI" id="CHEBI:15377"/>
        <dbReference type="ChEBI" id="CHEBI:33384"/>
        <dbReference type="ChEBI" id="CHEBI:57912"/>
        <dbReference type="ChEBI" id="CHEBI:58866"/>
        <dbReference type="ChEBI" id="CHEBI:59776"/>
        <dbReference type="EC" id="4.2.1.20"/>
    </reaction>
</comment>
<evidence type="ECO:0000256" key="2">
    <source>
        <dbReference type="ARBA" id="ARBA00004733"/>
    </source>
</evidence>
<dbReference type="Gene3D" id="3.20.20.70">
    <property type="entry name" value="Aldolase class I"/>
    <property type="match status" value="1"/>
</dbReference>
<name>D1Z2Q7_METPS</name>
<keyword evidence="5 9" id="KW-0822">Tryptophan biosynthesis</keyword>
<evidence type="ECO:0000256" key="8">
    <source>
        <dbReference type="ARBA" id="ARBA00049047"/>
    </source>
</evidence>
<dbReference type="FunCoup" id="D1Z2Q7">
    <property type="interactions" value="94"/>
</dbReference>
<reference evidence="11 12" key="2">
    <citation type="journal article" date="2008" name="Int. J. Syst. Evol. Microbiol.">
        <title>Methanocella paludicola gen. nov., sp. nov., a methane-producing archaeon, the first isolate of the lineage 'Rice Cluster I', and proposal of the new archaeal order Methanocellales ord. nov.</title>
        <authorList>
            <person name="Sakai S."/>
            <person name="Imachi H."/>
            <person name="Hanada S."/>
            <person name="Ohashi A."/>
            <person name="Harada H."/>
            <person name="Kamagata Y."/>
        </authorList>
    </citation>
    <scope>NUCLEOTIDE SEQUENCE [LARGE SCALE GENOMIC DNA]</scope>
    <source>
        <strain evidence="12">DSM 17711 / JCM 13418 / NBRC 101707 / SANAE</strain>
    </source>
</reference>
<dbReference type="KEGG" id="mpd:MCP_2907"/>
<evidence type="ECO:0000313" key="12">
    <source>
        <dbReference type="Proteomes" id="UP000001882"/>
    </source>
</evidence>
<evidence type="ECO:0000256" key="10">
    <source>
        <dbReference type="RuleBase" id="RU003662"/>
    </source>
</evidence>
<dbReference type="FunFam" id="3.20.20.70:FF:000037">
    <property type="entry name" value="Tryptophan synthase alpha chain"/>
    <property type="match status" value="1"/>
</dbReference>
<dbReference type="NCBIfam" id="TIGR00262">
    <property type="entry name" value="trpA"/>
    <property type="match status" value="1"/>
</dbReference>
<dbReference type="GO" id="GO:0005829">
    <property type="term" value="C:cytosol"/>
    <property type="evidence" value="ECO:0007669"/>
    <property type="project" value="TreeGrafter"/>
</dbReference>
<comment type="similarity">
    <text evidence="9 10">Belongs to the TrpA family.</text>
</comment>
<dbReference type="EMBL" id="AP011532">
    <property type="protein sequence ID" value="BAI62979.1"/>
    <property type="molecule type" value="Genomic_DNA"/>
</dbReference>
<dbReference type="PANTHER" id="PTHR43406">
    <property type="entry name" value="TRYPTOPHAN SYNTHASE, ALPHA CHAIN"/>
    <property type="match status" value="1"/>
</dbReference>
<dbReference type="SUPFAM" id="SSF51366">
    <property type="entry name" value="Ribulose-phoshate binding barrel"/>
    <property type="match status" value="1"/>
</dbReference>
<accession>D1Z2Q7</accession>
<dbReference type="eggNOG" id="arCOG01086">
    <property type="taxonomic scope" value="Archaea"/>
</dbReference>
<reference evidence="11 12" key="1">
    <citation type="journal article" date="2007" name="Appl. Environ. Microbiol.">
        <title>Isolation of key methanogens for global methane emission from rice paddy fields: a novel isolate affiliated with the clone cluster rice cluster I.</title>
        <authorList>
            <person name="Sakai S."/>
            <person name="Imachi H."/>
            <person name="Sekiguchi Y."/>
            <person name="Ohashi A."/>
            <person name="Harada H."/>
            <person name="Kamagata Y."/>
        </authorList>
    </citation>
    <scope>NUCLEOTIDE SEQUENCE [LARGE SCALE GENOMIC DNA]</scope>
    <source>
        <strain evidence="12">DSM 17711 / JCM 13418 / NBRC 101707 / SANAE</strain>
    </source>
</reference>
<evidence type="ECO:0000256" key="3">
    <source>
        <dbReference type="ARBA" id="ARBA00011270"/>
    </source>
</evidence>
<evidence type="ECO:0000256" key="9">
    <source>
        <dbReference type="HAMAP-Rule" id="MF_00131"/>
    </source>
</evidence>
<dbReference type="EC" id="4.2.1.20" evidence="9"/>